<dbReference type="Gene3D" id="3.40.50.2300">
    <property type="match status" value="2"/>
</dbReference>
<name>A0A917Y0H1_9ACTN</name>
<feature type="region of interest" description="Disordered" evidence="3">
    <location>
        <begin position="142"/>
        <end position="170"/>
    </location>
</feature>
<comment type="caution">
    <text evidence="5">The sequence shown here is derived from an EMBL/GenBank/DDBJ whole genome shotgun (WGS) entry which is preliminary data.</text>
</comment>
<organism evidence="5 6">
    <name type="scientific">Streptomyces albiflavescens</name>
    <dbReference type="NCBI Taxonomy" id="1623582"/>
    <lineage>
        <taxon>Bacteria</taxon>
        <taxon>Bacillati</taxon>
        <taxon>Actinomycetota</taxon>
        <taxon>Actinomycetes</taxon>
        <taxon>Kitasatosporales</taxon>
        <taxon>Streptomycetaceae</taxon>
        <taxon>Streptomyces</taxon>
    </lineage>
</organism>
<evidence type="ECO:0000313" key="6">
    <source>
        <dbReference type="Proteomes" id="UP000600365"/>
    </source>
</evidence>
<comment type="similarity">
    <text evidence="1">Belongs to the leucine-binding protein family.</text>
</comment>
<dbReference type="Proteomes" id="UP000600365">
    <property type="component" value="Unassembled WGS sequence"/>
</dbReference>
<protein>
    <submittedName>
        <fullName evidence="5">Lipoprotein</fullName>
    </submittedName>
</protein>
<evidence type="ECO:0000256" key="3">
    <source>
        <dbReference type="SAM" id="MobiDB-lite"/>
    </source>
</evidence>
<dbReference type="EMBL" id="BMMM01000004">
    <property type="protein sequence ID" value="GGN61359.1"/>
    <property type="molecule type" value="Genomic_DNA"/>
</dbReference>
<dbReference type="InterPro" id="IPR028082">
    <property type="entry name" value="Peripla_BP_I"/>
</dbReference>
<evidence type="ECO:0000259" key="4">
    <source>
        <dbReference type="Pfam" id="PF13458"/>
    </source>
</evidence>
<feature type="domain" description="Leucine-binding protein" evidence="4">
    <location>
        <begin position="10"/>
        <end position="320"/>
    </location>
</feature>
<dbReference type="AlphaFoldDB" id="A0A917Y0H1"/>
<keyword evidence="6" id="KW-1185">Reference proteome</keyword>
<keyword evidence="2" id="KW-0732">Signal</keyword>
<accession>A0A917Y0H1</accession>
<reference evidence="5 6" key="1">
    <citation type="journal article" date="2014" name="Int. J. Syst. Evol. Microbiol.">
        <title>Complete genome sequence of Corynebacterium casei LMG S-19264T (=DSM 44701T), isolated from a smear-ripened cheese.</title>
        <authorList>
            <consortium name="US DOE Joint Genome Institute (JGI-PGF)"/>
            <person name="Walter F."/>
            <person name="Albersmeier A."/>
            <person name="Kalinowski J."/>
            <person name="Ruckert C."/>
        </authorList>
    </citation>
    <scope>NUCLEOTIDE SEQUENCE [LARGE SCALE GENOMIC DNA]</scope>
    <source>
        <strain evidence="5 6">CGMCC 4.7111</strain>
    </source>
</reference>
<evidence type="ECO:0000256" key="1">
    <source>
        <dbReference type="ARBA" id="ARBA00010062"/>
    </source>
</evidence>
<keyword evidence="5" id="KW-0449">Lipoprotein</keyword>
<dbReference type="InterPro" id="IPR028081">
    <property type="entry name" value="Leu-bd"/>
</dbReference>
<proteinExistence type="inferred from homology"/>
<gene>
    <name evidence="5" type="ORF">GCM10011579_027590</name>
</gene>
<sequence>MTWAPEKTAATNKPGMPAMAKAYARWVNSHGGINGHKLKVLTCNDHNDFVDAAKCAQRAVDENVVAVVGSYSQHGRTFLAPLESAGIPYIGGYGVTDDEFTSPLSYPVNGGEPALLAGLGEQLGKDCGPVALVRPDTTAGDELPGLLNSGLKSEGHTSAADQRAADDATEYSRQTQQALERATSDPLKRGCVVPALGDRTDTFMDSFRRDREDYAKVRTGTVLGSIDQSVIDATGGKSSPYEGSDVTGWYPNSNDPRWDAMRKVIKEQAFGDNRIDPADAGVQTTWIAYTVLKAAIESLGADEVSAHAIRRTLDDGLKVTTGGLTPTLSWRFEDLIAAVDFPRLVNADVTFQVVRQGQLVSARRGFVNVSKTLENAD</sequence>
<evidence type="ECO:0000313" key="5">
    <source>
        <dbReference type="EMBL" id="GGN61359.1"/>
    </source>
</evidence>
<dbReference type="SUPFAM" id="SSF53822">
    <property type="entry name" value="Periplasmic binding protein-like I"/>
    <property type="match status" value="1"/>
</dbReference>
<evidence type="ECO:0000256" key="2">
    <source>
        <dbReference type="ARBA" id="ARBA00022729"/>
    </source>
</evidence>
<dbReference type="Pfam" id="PF13458">
    <property type="entry name" value="Peripla_BP_6"/>
    <property type="match status" value="1"/>
</dbReference>